<gene>
    <name evidence="1" type="ORF">PHMEG_00039206</name>
</gene>
<name>A0A225UG14_9STRA</name>
<dbReference type="OrthoDB" id="126096at2759"/>
<accession>A0A225UG14</accession>
<evidence type="ECO:0008006" key="3">
    <source>
        <dbReference type="Google" id="ProtNLM"/>
    </source>
</evidence>
<dbReference type="Proteomes" id="UP000198211">
    <property type="component" value="Unassembled WGS sequence"/>
</dbReference>
<comment type="caution">
    <text evidence="1">The sequence shown here is derived from an EMBL/GenBank/DDBJ whole genome shotgun (WGS) entry which is preliminary data.</text>
</comment>
<reference evidence="2" key="1">
    <citation type="submission" date="2017-03" db="EMBL/GenBank/DDBJ databases">
        <title>Phytopthora megakarya and P. palmivora, two closely related causual agents of cacao black pod achieved similar genome size and gene model numbers by different mechanisms.</title>
        <authorList>
            <person name="Ali S."/>
            <person name="Shao J."/>
            <person name="Larry D.J."/>
            <person name="Kronmiller B."/>
            <person name="Shen D."/>
            <person name="Strem M.D."/>
            <person name="Melnick R.L."/>
            <person name="Guiltinan M.J."/>
            <person name="Tyler B.M."/>
            <person name="Meinhardt L.W."/>
            <person name="Bailey B.A."/>
        </authorList>
    </citation>
    <scope>NUCLEOTIDE SEQUENCE [LARGE SCALE GENOMIC DNA]</scope>
    <source>
        <strain evidence="2">zdho120</strain>
    </source>
</reference>
<evidence type="ECO:0000313" key="1">
    <source>
        <dbReference type="EMBL" id="OWY91975.1"/>
    </source>
</evidence>
<evidence type="ECO:0000313" key="2">
    <source>
        <dbReference type="Proteomes" id="UP000198211"/>
    </source>
</evidence>
<sequence length="200" mass="23287">MGPLEIQAERWRRIRVHQDADEYLTEIKDFLMEDFEKFSPRRLRKVAKVADLFVLDTRDVLYRLARSTRYRPRDVQDDPRLVVPKALRDDVLHYGHEDFQGGHQGITRTHKKSASIERVEKEILQTLDHRPGISNPDNLSKLGDAHAEVRPREYVFATIPRYVFGICDVQADGFNHRSRCRGGVRGTSIPEFRSKFDDSA</sequence>
<dbReference type="EMBL" id="NBNE01019052">
    <property type="protein sequence ID" value="OWY91975.1"/>
    <property type="molecule type" value="Genomic_DNA"/>
</dbReference>
<organism evidence="1 2">
    <name type="scientific">Phytophthora megakarya</name>
    <dbReference type="NCBI Taxonomy" id="4795"/>
    <lineage>
        <taxon>Eukaryota</taxon>
        <taxon>Sar</taxon>
        <taxon>Stramenopiles</taxon>
        <taxon>Oomycota</taxon>
        <taxon>Peronosporomycetes</taxon>
        <taxon>Peronosporales</taxon>
        <taxon>Peronosporaceae</taxon>
        <taxon>Phytophthora</taxon>
    </lineage>
</organism>
<protein>
    <recommendedName>
        <fullName evidence="3">Reverse transcriptase</fullName>
    </recommendedName>
</protein>
<keyword evidence="2" id="KW-1185">Reference proteome</keyword>
<dbReference type="AlphaFoldDB" id="A0A225UG14"/>
<proteinExistence type="predicted"/>